<comment type="function">
    <text evidence="10">CRISPR (clustered regularly interspaced short palindromic repeat), is an adaptive immune system that provides protection against mobile genetic elements (viruses, transposable elements and conjugative plasmids). CRISPR clusters contain spacers, sequences complementary to antecedent mobile elements, and target invading nucleic acids. CRISPR clusters are transcribed and processed into CRISPR RNA (crRNA). Acts as a dsDNA endonuclease. Involved in the integration of spacer DNA into the CRISPR cassette.</text>
</comment>
<proteinExistence type="inferred from homology"/>
<dbReference type="GO" id="GO:0051607">
    <property type="term" value="P:defense response to virus"/>
    <property type="evidence" value="ECO:0007669"/>
    <property type="project" value="UniProtKB-UniRule"/>
</dbReference>
<dbReference type="GO" id="GO:0046872">
    <property type="term" value="F:metal ion binding"/>
    <property type="evidence" value="ECO:0007669"/>
    <property type="project" value="UniProtKB-UniRule"/>
</dbReference>
<dbReference type="InterPro" id="IPR042211">
    <property type="entry name" value="CRISPR-assoc_Cas1_N"/>
</dbReference>
<keyword evidence="6 10" id="KW-0051">Antiviral defense</keyword>
<evidence type="ECO:0000256" key="6">
    <source>
        <dbReference type="ARBA" id="ARBA00023118"/>
    </source>
</evidence>
<evidence type="ECO:0000313" key="11">
    <source>
        <dbReference type="EMBL" id="PIZ36584.1"/>
    </source>
</evidence>
<comment type="subunit">
    <text evidence="9 10">Homodimer, forms a heterotetramer with a Cas2 homodimer.</text>
</comment>
<evidence type="ECO:0000256" key="8">
    <source>
        <dbReference type="ARBA" id="ARBA00023211"/>
    </source>
</evidence>
<organism evidence="11 12">
    <name type="scientific">Candidatus Aquicultor secundus</name>
    <dbReference type="NCBI Taxonomy" id="1973895"/>
    <lineage>
        <taxon>Bacteria</taxon>
        <taxon>Bacillati</taxon>
        <taxon>Actinomycetota</taxon>
        <taxon>Candidatus Aquicultoria</taxon>
        <taxon>Candidatus Aquicultorales</taxon>
        <taxon>Candidatus Aquicultoraceae</taxon>
        <taxon>Candidatus Aquicultor</taxon>
    </lineage>
</organism>
<dbReference type="EMBL" id="PFNG01000195">
    <property type="protein sequence ID" value="PIZ36584.1"/>
    <property type="molecule type" value="Genomic_DNA"/>
</dbReference>
<dbReference type="CDD" id="cd09634">
    <property type="entry name" value="Cas1_I-II-III"/>
    <property type="match status" value="1"/>
</dbReference>
<gene>
    <name evidence="10 11" type="primary">cas1</name>
    <name evidence="11" type="ORF">COY37_08225</name>
</gene>
<evidence type="ECO:0000256" key="10">
    <source>
        <dbReference type="HAMAP-Rule" id="MF_01470"/>
    </source>
</evidence>
<dbReference type="GO" id="GO:0004519">
    <property type="term" value="F:endonuclease activity"/>
    <property type="evidence" value="ECO:0007669"/>
    <property type="project" value="UniProtKB-UniRule"/>
</dbReference>
<dbReference type="PANTHER" id="PTHR34353:SF2">
    <property type="entry name" value="CRISPR-ASSOCIATED ENDONUCLEASE CAS1 1"/>
    <property type="match status" value="1"/>
</dbReference>
<dbReference type="Proteomes" id="UP000230956">
    <property type="component" value="Unassembled WGS sequence"/>
</dbReference>
<keyword evidence="7 10" id="KW-0238">DNA-binding</keyword>
<dbReference type="InterPro" id="IPR050646">
    <property type="entry name" value="Cas1"/>
</dbReference>
<protein>
    <recommendedName>
        <fullName evidence="10">CRISPR-associated endonuclease Cas1</fullName>
        <ecNumber evidence="10">3.1.-.-</ecNumber>
    </recommendedName>
</protein>
<dbReference type="Pfam" id="PF01867">
    <property type="entry name" value="Cas_Cas1"/>
    <property type="match status" value="1"/>
</dbReference>
<feature type="binding site" evidence="10">
    <location>
        <position position="158"/>
    </location>
    <ligand>
        <name>Mn(2+)</name>
        <dbReference type="ChEBI" id="CHEBI:29035"/>
    </ligand>
</feature>
<dbReference type="HAMAP" id="MF_01470">
    <property type="entry name" value="Cas1"/>
    <property type="match status" value="1"/>
</dbReference>
<dbReference type="InterPro" id="IPR042206">
    <property type="entry name" value="CRISPR-assoc_Cas1_C"/>
</dbReference>
<dbReference type="RefSeq" id="WP_286677392.1">
    <property type="nucleotide sequence ID" value="NZ_MNXI01000002.1"/>
</dbReference>
<keyword evidence="3 10" id="KW-0255">Endonuclease</keyword>
<evidence type="ECO:0000256" key="5">
    <source>
        <dbReference type="ARBA" id="ARBA00022842"/>
    </source>
</evidence>
<dbReference type="GO" id="GO:0016787">
    <property type="term" value="F:hydrolase activity"/>
    <property type="evidence" value="ECO:0007669"/>
    <property type="project" value="UniProtKB-KW"/>
</dbReference>
<keyword evidence="8 10" id="KW-0464">Manganese</keyword>
<evidence type="ECO:0000256" key="7">
    <source>
        <dbReference type="ARBA" id="ARBA00023125"/>
    </source>
</evidence>
<evidence type="ECO:0000256" key="1">
    <source>
        <dbReference type="ARBA" id="ARBA00022722"/>
    </source>
</evidence>
<keyword evidence="5 10" id="KW-0460">Magnesium</keyword>
<dbReference type="Gene3D" id="1.20.120.920">
    <property type="entry name" value="CRISPR-associated endonuclease Cas1, C-terminal domain"/>
    <property type="match status" value="1"/>
</dbReference>
<dbReference type="Gene3D" id="3.100.10.20">
    <property type="entry name" value="CRISPR-associated endonuclease Cas1, N-terminal domain"/>
    <property type="match status" value="1"/>
</dbReference>
<dbReference type="GO" id="GO:0043571">
    <property type="term" value="P:maintenance of CRISPR repeat elements"/>
    <property type="evidence" value="ECO:0007669"/>
    <property type="project" value="UniProtKB-UniRule"/>
</dbReference>
<keyword evidence="1 10" id="KW-0540">Nuclease</keyword>
<dbReference type="InterPro" id="IPR002729">
    <property type="entry name" value="CRISPR-assoc_Cas1"/>
</dbReference>
<keyword evidence="4 10" id="KW-0378">Hydrolase</keyword>
<comment type="caution">
    <text evidence="11">The sequence shown here is derived from an EMBL/GenBank/DDBJ whole genome shotgun (WGS) entry which is preliminary data.</text>
</comment>
<feature type="binding site" evidence="10">
    <location>
        <position position="242"/>
    </location>
    <ligand>
        <name>Mn(2+)</name>
        <dbReference type="ChEBI" id="CHEBI:29035"/>
    </ligand>
</feature>
<feature type="binding site" evidence="10">
    <location>
        <position position="227"/>
    </location>
    <ligand>
        <name>Mn(2+)</name>
        <dbReference type="ChEBI" id="CHEBI:29035"/>
    </ligand>
</feature>
<reference evidence="12" key="1">
    <citation type="submission" date="2017-09" db="EMBL/GenBank/DDBJ databases">
        <title>Depth-based differentiation of microbial function through sediment-hosted aquifers and enrichment of novel symbionts in the deep terrestrial subsurface.</title>
        <authorList>
            <person name="Probst A.J."/>
            <person name="Ladd B."/>
            <person name="Jarett J.K."/>
            <person name="Geller-Mcgrath D.E."/>
            <person name="Sieber C.M.K."/>
            <person name="Emerson J.B."/>
            <person name="Anantharaman K."/>
            <person name="Thomas B.C."/>
            <person name="Malmstrom R."/>
            <person name="Stieglmeier M."/>
            <person name="Klingl A."/>
            <person name="Woyke T."/>
            <person name="Ryan C.M."/>
            <person name="Banfield J.F."/>
        </authorList>
    </citation>
    <scope>NUCLEOTIDE SEQUENCE [LARGE SCALE GENOMIC DNA]</scope>
</reference>
<dbReference type="PANTHER" id="PTHR34353">
    <property type="entry name" value="CRISPR-ASSOCIATED ENDONUCLEASE CAS1 1"/>
    <property type="match status" value="1"/>
</dbReference>
<dbReference type="NCBIfam" id="TIGR00287">
    <property type="entry name" value="cas1"/>
    <property type="match status" value="1"/>
</dbReference>
<evidence type="ECO:0000256" key="2">
    <source>
        <dbReference type="ARBA" id="ARBA00022723"/>
    </source>
</evidence>
<dbReference type="AlphaFoldDB" id="A0A2M7T6J8"/>
<accession>A0A2M7T6J8</accession>
<evidence type="ECO:0000256" key="9">
    <source>
        <dbReference type="ARBA" id="ARBA00038592"/>
    </source>
</evidence>
<dbReference type="EC" id="3.1.-.-" evidence="10"/>
<name>A0A2M7T6J8_9ACTN</name>
<keyword evidence="2 10" id="KW-0479">Metal-binding</keyword>
<comment type="similarity">
    <text evidence="10">Belongs to the CRISPR-associated endonuclease Cas1 family.</text>
</comment>
<evidence type="ECO:0000256" key="4">
    <source>
        <dbReference type="ARBA" id="ARBA00022801"/>
    </source>
</evidence>
<comment type="cofactor">
    <cofactor evidence="10">
        <name>Mg(2+)</name>
        <dbReference type="ChEBI" id="CHEBI:18420"/>
    </cofactor>
    <cofactor evidence="10">
        <name>Mn(2+)</name>
        <dbReference type="ChEBI" id="CHEBI:29035"/>
    </cofactor>
</comment>
<evidence type="ECO:0000256" key="3">
    <source>
        <dbReference type="ARBA" id="ARBA00022759"/>
    </source>
</evidence>
<sequence>MPVLYVDEQGAIIRKEGGHLVVKCKDRPTTSVPVSNLKQVVVIGNVLLTTCALELLASHSVDLVILSYYGHYIGRFQGELGGDVSVRKQQYAMAANPEFCLRFARQIVRGKLSNMRTLLLRYNRKLKDTSVALAIAEIERALACIDEATSLAQLQGYEGSASKSYFSAFKSIVKTSDGDALNFSKRSRRPPADPINVLLSFSYALLTSLVNTAVCIVGLDPYQGFFHQDRFGRSSLALDLMEEFRPVIADSVVLRLVNSKIITDTDFAIQDGDVRLSERGKAMFFKAFRQRITTTTIHPHEAERTSYERCVELQARYLVRILLSDEHSYQPFTVR</sequence>
<dbReference type="GO" id="GO:0003677">
    <property type="term" value="F:DNA binding"/>
    <property type="evidence" value="ECO:0007669"/>
    <property type="project" value="UniProtKB-KW"/>
</dbReference>
<evidence type="ECO:0000313" key="12">
    <source>
        <dbReference type="Proteomes" id="UP000230956"/>
    </source>
</evidence>